<dbReference type="GO" id="GO:0003700">
    <property type="term" value="F:DNA-binding transcription factor activity"/>
    <property type="evidence" value="ECO:0007669"/>
    <property type="project" value="InterPro"/>
</dbReference>
<comment type="caution">
    <text evidence="7">The sequence shown here is derived from an EMBL/GenBank/DDBJ whole genome shotgun (WGS) entry which is preliminary data.</text>
</comment>
<reference evidence="7" key="1">
    <citation type="submission" date="2023-12" db="EMBL/GenBank/DDBJ databases">
        <title>Genome assembly of Anisodus tanguticus.</title>
        <authorList>
            <person name="Wang Y.-J."/>
        </authorList>
    </citation>
    <scope>NUCLEOTIDE SEQUENCE</scope>
    <source>
        <strain evidence="7">KB-2021</strain>
        <tissue evidence="7">Leaf</tissue>
    </source>
</reference>
<dbReference type="PANTHER" id="PTHR31314">
    <property type="entry name" value="MYB FAMILY TRANSCRIPTION FACTOR PHL7-LIKE"/>
    <property type="match status" value="1"/>
</dbReference>
<dbReference type="GO" id="GO:0010597">
    <property type="term" value="P:green leaf volatile biosynthetic process"/>
    <property type="evidence" value="ECO:0007669"/>
    <property type="project" value="UniProtKB-ARBA"/>
</dbReference>
<dbReference type="InterPro" id="IPR001005">
    <property type="entry name" value="SANT/Myb"/>
</dbReference>
<keyword evidence="8" id="KW-1185">Reference proteome</keyword>
<protein>
    <recommendedName>
        <fullName evidence="6">HTH myb-type domain-containing protein</fullName>
    </recommendedName>
</protein>
<evidence type="ECO:0000256" key="1">
    <source>
        <dbReference type="ARBA" id="ARBA00004123"/>
    </source>
</evidence>
<dbReference type="EMBL" id="JAVYJV010000001">
    <property type="protein sequence ID" value="KAK4380552.1"/>
    <property type="molecule type" value="Genomic_DNA"/>
</dbReference>
<dbReference type="InterPro" id="IPR017930">
    <property type="entry name" value="Myb_dom"/>
</dbReference>
<evidence type="ECO:0000313" key="7">
    <source>
        <dbReference type="EMBL" id="KAK4380552.1"/>
    </source>
</evidence>
<name>A0AAE1T3R1_9SOLA</name>
<evidence type="ECO:0000259" key="6">
    <source>
        <dbReference type="PROSITE" id="PS51294"/>
    </source>
</evidence>
<dbReference type="GO" id="GO:0000976">
    <property type="term" value="F:transcription cis-regulatory region binding"/>
    <property type="evidence" value="ECO:0007669"/>
    <property type="project" value="UniProtKB-ARBA"/>
</dbReference>
<sequence length="404" mass="46163">MGNCGRNNGEVRQYTRSKVPRLRWTPYLHQSFLLAIQKLGGQHKATPKLVLQMMDVRGLTISHVKSHLQMYRSMKSDVNWQGERSRTQTRKQSLDDHQQEEVCVEQENVLFYHSSCSPSMERSESPFFYNHLPPKRSRIETTSCNTESLQYYCNERKREAVANNPYSSDHDYMQTINVNIDKSGVKERTNDGDTSFFTLQQTQRDSVPVDFFHSSNLGNTLQQSENFKEPLLIRRNRRRKVPDASLHAGGTEDPSAEASPINDSEAPVEVIPEDVFLQYFGSADIVPSPSSPIGVYEERVEEFLAKGIPTSKKELHALRTSLFRLSKEARDSPALAAAYNDIALALDNLFSSYKAPKDSRDEAAAVLERLGSLRQQRNRVQATFGHVHEERQKSVDRRRDLQGR</sequence>
<evidence type="ECO:0000313" key="8">
    <source>
        <dbReference type="Proteomes" id="UP001291623"/>
    </source>
</evidence>
<proteinExistence type="predicted"/>
<comment type="subcellular location">
    <subcellularLocation>
        <location evidence="1">Nucleus</location>
    </subcellularLocation>
</comment>
<evidence type="ECO:0000256" key="5">
    <source>
        <dbReference type="SAM" id="MobiDB-lite"/>
    </source>
</evidence>
<dbReference type="Proteomes" id="UP001291623">
    <property type="component" value="Unassembled WGS sequence"/>
</dbReference>
<dbReference type="NCBIfam" id="TIGR01557">
    <property type="entry name" value="myb_SHAQKYF"/>
    <property type="match status" value="1"/>
</dbReference>
<keyword evidence="2" id="KW-0805">Transcription regulation</keyword>
<dbReference type="AlphaFoldDB" id="A0AAE1T3R1"/>
<feature type="compositionally biased region" description="Basic and acidic residues" evidence="5">
    <location>
        <begin position="386"/>
        <end position="404"/>
    </location>
</feature>
<keyword evidence="3" id="KW-0804">Transcription</keyword>
<keyword evidence="4" id="KW-0539">Nucleus</keyword>
<feature type="domain" description="HTH myb-type" evidence="6">
    <location>
        <begin position="16"/>
        <end position="76"/>
    </location>
</feature>
<dbReference type="PROSITE" id="PS51294">
    <property type="entry name" value="HTH_MYB"/>
    <property type="match status" value="1"/>
</dbReference>
<dbReference type="GO" id="GO:0005634">
    <property type="term" value="C:nucleus"/>
    <property type="evidence" value="ECO:0007669"/>
    <property type="project" value="UniProtKB-SubCell"/>
</dbReference>
<evidence type="ECO:0000256" key="4">
    <source>
        <dbReference type="ARBA" id="ARBA00023242"/>
    </source>
</evidence>
<dbReference type="Gene3D" id="1.10.10.60">
    <property type="entry name" value="Homeodomain-like"/>
    <property type="match status" value="1"/>
</dbReference>
<accession>A0AAE1T3R1</accession>
<evidence type="ECO:0000256" key="2">
    <source>
        <dbReference type="ARBA" id="ARBA00023015"/>
    </source>
</evidence>
<dbReference type="SUPFAM" id="SSF46689">
    <property type="entry name" value="Homeodomain-like"/>
    <property type="match status" value="1"/>
</dbReference>
<dbReference type="InterPro" id="IPR006447">
    <property type="entry name" value="Myb_dom_plants"/>
</dbReference>
<dbReference type="Pfam" id="PF00249">
    <property type="entry name" value="Myb_DNA-binding"/>
    <property type="match status" value="1"/>
</dbReference>
<evidence type="ECO:0000256" key="3">
    <source>
        <dbReference type="ARBA" id="ARBA00023163"/>
    </source>
</evidence>
<organism evidence="7 8">
    <name type="scientific">Anisodus tanguticus</name>
    <dbReference type="NCBI Taxonomy" id="243964"/>
    <lineage>
        <taxon>Eukaryota</taxon>
        <taxon>Viridiplantae</taxon>
        <taxon>Streptophyta</taxon>
        <taxon>Embryophyta</taxon>
        <taxon>Tracheophyta</taxon>
        <taxon>Spermatophyta</taxon>
        <taxon>Magnoliopsida</taxon>
        <taxon>eudicotyledons</taxon>
        <taxon>Gunneridae</taxon>
        <taxon>Pentapetalae</taxon>
        <taxon>asterids</taxon>
        <taxon>lamiids</taxon>
        <taxon>Solanales</taxon>
        <taxon>Solanaceae</taxon>
        <taxon>Solanoideae</taxon>
        <taxon>Hyoscyameae</taxon>
        <taxon>Anisodus</taxon>
    </lineage>
</organism>
<gene>
    <name evidence="7" type="ORF">RND71_002414</name>
</gene>
<dbReference type="PANTHER" id="PTHR31314:SF188">
    <property type="entry name" value="TRANSCRIPTION FACTOR KAN2 ISOFORM X1-RELATED"/>
    <property type="match status" value="1"/>
</dbReference>
<feature type="region of interest" description="Disordered" evidence="5">
    <location>
        <begin position="79"/>
        <end position="98"/>
    </location>
</feature>
<dbReference type="InterPro" id="IPR046955">
    <property type="entry name" value="PHR1-like"/>
</dbReference>
<dbReference type="InterPro" id="IPR009057">
    <property type="entry name" value="Homeodomain-like_sf"/>
</dbReference>
<feature type="region of interest" description="Disordered" evidence="5">
    <location>
        <begin position="378"/>
        <end position="404"/>
    </location>
</feature>
<feature type="region of interest" description="Disordered" evidence="5">
    <location>
        <begin position="239"/>
        <end position="263"/>
    </location>
</feature>